<feature type="region of interest" description="Disordered" evidence="1">
    <location>
        <begin position="1"/>
        <end position="20"/>
    </location>
</feature>
<dbReference type="AlphaFoldDB" id="A0A0P0VSP1"/>
<dbReference type="InParanoid" id="A0A0P0VSP1"/>
<organism evidence="2 3">
    <name type="scientific">Oryza sativa subsp. japonica</name>
    <name type="common">Rice</name>
    <dbReference type="NCBI Taxonomy" id="39947"/>
    <lineage>
        <taxon>Eukaryota</taxon>
        <taxon>Viridiplantae</taxon>
        <taxon>Streptophyta</taxon>
        <taxon>Embryophyta</taxon>
        <taxon>Tracheophyta</taxon>
        <taxon>Spermatophyta</taxon>
        <taxon>Magnoliopsida</taxon>
        <taxon>Liliopsida</taxon>
        <taxon>Poales</taxon>
        <taxon>Poaceae</taxon>
        <taxon>BOP clade</taxon>
        <taxon>Oryzoideae</taxon>
        <taxon>Oryzeae</taxon>
        <taxon>Oryzinae</taxon>
        <taxon>Oryza</taxon>
        <taxon>Oryza sativa</taxon>
    </lineage>
</organism>
<keyword evidence="3" id="KW-1185">Reference proteome</keyword>
<name>A0A0P0VSP1_ORYSJ</name>
<proteinExistence type="predicted"/>
<gene>
    <name evidence="2" type="ordered locus">Os03g0123701</name>
    <name evidence="2" type="ORF">OSNPB_030123701</name>
</gene>
<dbReference type="PaxDb" id="39947-A0A0P0VSP1"/>
<sequence length="99" mass="10892">MPETRRGHTQQTNPRLIREEYPDIAINRDAPGPNNSEFQTQAAVLLPGRKLALEVLIWSAAILNSARQAVQDSPRGQVPALKTRENPRKKCGGTGRPVA</sequence>
<dbReference type="Proteomes" id="UP000059680">
    <property type="component" value="Chromosome 3"/>
</dbReference>
<reference evidence="3" key="1">
    <citation type="journal article" date="2005" name="Nature">
        <title>The map-based sequence of the rice genome.</title>
        <authorList>
            <consortium name="International rice genome sequencing project (IRGSP)"/>
            <person name="Matsumoto T."/>
            <person name="Wu J."/>
            <person name="Kanamori H."/>
            <person name="Katayose Y."/>
            <person name="Fujisawa M."/>
            <person name="Namiki N."/>
            <person name="Mizuno H."/>
            <person name="Yamamoto K."/>
            <person name="Antonio B.A."/>
            <person name="Baba T."/>
            <person name="Sakata K."/>
            <person name="Nagamura Y."/>
            <person name="Aoki H."/>
            <person name="Arikawa K."/>
            <person name="Arita K."/>
            <person name="Bito T."/>
            <person name="Chiden Y."/>
            <person name="Fujitsuka N."/>
            <person name="Fukunaka R."/>
            <person name="Hamada M."/>
            <person name="Harada C."/>
            <person name="Hayashi A."/>
            <person name="Hijishita S."/>
            <person name="Honda M."/>
            <person name="Hosokawa S."/>
            <person name="Ichikawa Y."/>
            <person name="Idonuma A."/>
            <person name="Iijima M."/>
            <person name="Ikeda M."/>
            <person name="Ikeno M."/>
            <person name="Ito K."/>
            <person name="Ito S."/>
            <person name="Ito T."/>
            <person name="Ito Y."/>
            <person name="Ito Y."/>
            <person name="Iwabuchi A."/>
            <person name="Kamiya K."/>
            <person name="Karasawa W."/>
            <person name="Kurita K."/>
            <person name="Katagiri S."/>
            <person name="Kikuta A."/>
            <person name="Kobayashi H."/>
            <person name="Kobayashi N."/>
            <person name="Machita K."/>
            <person name="Maehara T."/>
            <person name="Masukawa M."/>
            <person name="Mizubayashi T."/>
            <person name="Mukai Y."/>
            <person name="Nagasaki H."/>
            <person name="Nagata Y."/>
            <person name="Naito S."/>
            <person name="Nakashima M."/>
            <person name="Nakama Y."/>
            <person name="Nakamichi Y."/>
            <person name="Nakamura M."/>
            <person name="Meguro A."/>
            <person name="Negishi M."/>
            <person name="Ohta I."/>
            <person name="Ohta T."/>
            <person name="Okamoto M."/>
            <person name="Ono N."/>
            <person name="Saji S."/>
            <person name="Sakaguchi M."/>
            <person name="Sakai K."/>
            <person name="Shibata M."/>
            <person name="Shimokawa T."/>
            <person name="Song J."/>
            <person name="Takazaki Y."/>
            <person name="Terasawa K."/>
            <person name="Tsugane M."/>
            <person name="Tsuji K."/>
            <person name="Ueda S."/>
            <person name="Waki K."/>
            <person name="Yamagata H."/>
            <person name="Yamamoto M."/>
            <person name="Yamamoto S."/>
            <person name="Yamane H."/>
            <person name="Yoshiki S."/>
            <person name="Yoshihara R."/>
            <person name="Yukawa K."/>
            <person name="Zhong H."/>
            <person name="Yano M."/>
            <person name="Yuan Q."/>
            <person name="Ouyang S."/>
            <person name="Liu J."/>
            <person name="Jones K.M."/>
            <person name="Gansberger K."/>
            <person name="Moffat K."/>
            <person name="Hill J."/>
            <person name="Bera J."/>
            <person name="Fadrosh D."/>
            <person name="Jin S."/>
            <person name="Johri S."/>
            <person name="Kim M."/>
            <person name="Overton L."/>
            <person name="Reardon M."/>
            <person name="Tsitrin T."/>
            <person name="Vuong H."/>
            <person name="Weaver B."/>
            <person name="Ciecko A."/>
            <person name="Tallon L."/>
            <person name="Jackson J."/>
            <person name="Pai G."/>
            <person name="Aken S.V."/>
            <person name="Utterback T."/>
            <person name="Reidmuller S."/>
            <person name="Feldblyum T."/>
            <person name="Hsiao J."/>
            <person name="Zismann V."/>
            <person name="Iobst S."/>
            <person name="de Vazeille A.R."/>
            <person name="Buell C.R."/>
            <person name="Ying K."/>
            <person name="Li Y."/>
            <person name="Lu T."/>
            <person name="Huang Y."/>
            <person name="Zhao Q."/>
            <person name="Feng Q."/>
            <person name="Zhang L."/>
            <person name="Zhu J."/>
            <person name="Weng Q."/>
            <person name="Mu J."/>
            <person name="Lu Y."/>
            <person name="Fan D."/>
            <person name="Liu Y."/>
            <person name="Guan J."/>
            <person name="Zhang Y."/>
            <person name="Yu S."/>
            <person name="Liu X."/>
            <person name="Zhang Y."/>
            <person name="Hong G."/>
            <person name="Han B."/>
            <person name="Choisne N."/>
            <person name="Demange N."/>
            <person name="Orjeda G."/>
            <person name="Samain S."/>
            <person name="Cattolico L."/>
            <person name="Pelletier E."/>
            <person name="Couloux A."/>
            <person name="Segurens B."/>
            <person name="Wincker P."/>
            <person name="D'Hont A."/>
            <person name="Scarpelli C."/>
            <person name="Weissenbach J."/>
            <person name="Salanoubat M."/>
            <person name="Quetier F."/>
            <person name="Yu Y."/>
            <person name="Kim H.R."/>
            <person name="Rambo T."/>
            <person name="Currie J."/>
            <person name="Collura K."/>
            <person name="Luo M."/>
            <person name="Yang T."/>
            <person name="Ammiraju J.S.S."/>
            <person name="Engler F."/>
            <person name="Soderlund C."/>
            <person name="Wing R.A."/>
            <person name="Palmer L.E."/>
            <person name="de la Bastide M."/>
            <person name="Spiegel L."/>
            <person name="Nascimento L."/>
            <person name="Zutavern T."/>
            <person name="O'Shaughnessy A."/>
            <person name="Dike S."/>
            <person name="Dedhia N."/>
            <person name="Preston R."/>
            <person name="Balija V."/>
            <person name="McCombie W.R."/>
            <person name="Chow T."/>
            <person name="Chen H."/>
            <person name="Chung M."/>
            <person name="Chen C."/>
            <person name="Shaw J."/>
            <person name="Wu H."/>
            <person name="Hsiao K."/>
            <person name="Chao Y."/>
            <person name="Chu M."/>
            <person name="Cheng C."/>
            <person name="Hour A."/>
            <person name="Lee P."/>
            <person name="Lin S."/>
            <person name="Lin Y."/>
            <person name="Liou J."/>
            <person name="Liu S."/>
            <person name="Hsing Y."/>
            <person name="Raghuvanshi S."/>
            <person name="Mohanty A."/>
            <person name="Bharti A.K."/>
            <person name="Gaur A."/>
            <person name="Gupta V."/>
            <person name="Kumar D."/>
            <person name="Ravi V."/>
            <person name="Vij S."/>
            <person name="Kapur A."/>
            <person name="Khurana P."/>
            <person name="Khurana P."/>
            <person name="Khurana J.P."/>
            <person name="Tyagi A.K."/>
            <person name="Gaikwad K."/>
            <person name="Singh A."/>
            <person name="Dalal V."/>
            <person name="Srivastava S."/>
            <person name="Dixit A."/>
            <person name="Pal A.K."/>
            <person name="Ghazi I.A."/>
            <person name="Yadav M."/>
            <person name="Pandit A."/>
            <person name="Bhargava A."/>
            <person name="Sureshbabu K."/>
            <person name="Batra K."/>
            <person name="Sharma T.R."/>
            <person name="Mohapatra T."/>
            <person name="Singh N.K."/>
            <person name="Messing J."/>
            <person name="Nelson A.B."/>
            <person name="Fuks G."/>
            <person name="Kavchok S."/>
            <person name="Keizer G."/>
            <person name="Linton E."/>
            <person name="Llaca V."/>
            <person name="Song R."/>
            <person name="Tanyolac B."/>
            <person name="Young S."/>
            <person name="Ho-Il K."/>
            <person name="Hahn J.H."/>
            <person name="Sangsakoo G."/>
            <person name="Vanavichit A."/>
            <person name="de Mattos Luiz.A.T."/>
            <person name="Zimmer P.D."/>
            <person name="Malone G."/>
            <person name="Dellagostin O."/>
            <person name="de Oliveira A.C."/>
            <person name="Bevan M."/>
            <person name="Bancroft I."/>
            <person name="Minx P."/>
            <person name="Cordum H."/>
            <person name="Wilson R."/>
            <person name="Cheng Z."/>
            <person name="Jin W."/>
            <person name="Jiang J."/>
            <person name="Leong S.A."/>
            <person name="Iwama H."/>
            <person name="Gojobori T."/>
            <person name="Itoh T."/>
            <person name="Niimura Y."/>
            <person name="Fujii Y."/>
            <person name="Habara T."/>
            <person name="Sakai H."/>
            <person name="Sato Y."/>
            <person name="Wilson G."/>
            <person name="Kumar K."/>
            <person name="McCouch S."/>
            <person name="Juretic N."/>
            <person name="Hoen D."/>
            <person name="Wright S."/>
            <person name="Bruskiewich R."/>
            <person name="Bureau T."/>
            <person name="Miyao A."/>
            <person name="Hirochika H."/>
            <person name="Nishikawa T."/>
            <person name="Kadowaki K."/>
            <person name="Sugiura M."/>
            <person name="Burr B."/>
            <person name="Sasaki T."/>
        </authorList>
    </citation>
    <scope>NUCLEOTIDE SEQUENCE [LARGE SCALE GENOMIC DNA]</scope>
    <source>
        <strain evidence="3">cv. Nipponbare</strain>
    </source>
</reference>
<reference evidence="2 3" key="2">
    <citation type="journal article" date="2013" name="Plant Cell Physiol.">
        <title>Rice Annotation Project Database (RAP-DB): an integrative and interactive database for rice genomics.</title>
        <authorList>
            <person name="Sakai H."/>
            <person name="Lee S.S."/>
            <person name="Tanaka T."/>
            <person name="Numa H."/>
            <person name="Kim J."/>
            <person name="Kawahara Y."/>
            <person name="Wakimoto H."/>
            <person name="Yang C.C."/>
            <person name="Iwamoto M."/>
            <person name="Abe T."/>
            <person name="Yamada Y."/>
            <person name="Muto A."/>
            <person name="Inokuchi H."/>
            <person name="Ikemura T."/>
            <person name="Matsumoto T."/>
            <person name="Sasaki T."/>
            <person name="Itoh T."/>
        </authorList>
    </citation>
    <scope>NUCLEOTIDE SEQUENCE [LARGE SCALE GENOMIC DNA]</scope>
    <source>
        <strain evidence="3">cv. Nipponbare</strain>
    </source>
</reference>
<evidence type="ECO:0000313" key="3">
    <source>
        <dbReference type="Proteomes" id="UP000059680"/>
    </source>
</evidence>
<accession>A0A0P0VSP1</accession>
<feature type="region of interest" description="Disordered" evidence="1">
    <location>
        <begin position="68"/>
        <end position="99"/>
    </location>
</feature>
<dbReference type="EMBL" id="AP014959">
    <property type="protein sequence ID" value="BAS82054.1"/>
    <property type="molecule type" value="Genomic_DNA"/>
</dbReference>
<evidence type="ECO:0000313" key="2">
    <source>
        <dbReference type="EMBL" id="BAS82054.1"/>
    </source>
</evidence>
<protein>
    <submittedName>
        <fullName evidence="2">Os03g0123701 protein</fullName>
    </submittedName>
</protein>
<evidence type="ECO:0000256" key="1">
    <source>
        <dbReference type="SAM" id="MobiDB-lite"/>
    </source>
</evidence>
<reference evidence="2 3" key="3">
    <citation type="journal article" date="2013" name="Rice">
        <title>Improvement of the Oryza sativa Nipponbare reference genome using next generation sequence and optical map data.</title>
        <authorList>
            <person name="Kawahara Y."/>
            <person name="de la Bastide M."/>
            <person name="Hamilton J.P."/>
            <person name="Kanamori H."/>
            <person name="McCombie W.R."/>
            <person name="Ouyang S."/>
            <person name="Schwartz D.C."/>
            <person name="Tanaka T."/>
            <person name="Wu J."/>
            <person name="Zhou S."/>
            <person name="Childs K.L."/>
            <person name="Davidson R.M."/>
            <person name="Lin H."/>
            <person name="Quesada-Ocampo L."/>
            <person name="Vaillancourt B."/>
            <person name="Sakai H."/>
            <person name="Lee S.S."/>
            <person name="Kim J."/>
            <person name="Numa H."/>
            <person name="Itoh T."/>
            <person name="Buell C.R."/>
            <person name="Matsumoto T."/>
        </authorList>
    </citation>
    <scope>NUCLEOTIDE SEQUENCE [LARGE SCALE GENOMIC DNA]</scope>
    <source>
        <strain evidence="3">cv. Nipponbare</strain>
    </source>
</reference>